<dbReference type="InterPro" id="IPR049712">
    <property type="entry name" value="Poly_export"/>
</dbReference>
<keyword evidence="4" id="KW-0762">Sugar transport</keyword>
<dbReference type="PANTHER" id="PTHR33619:SF3">
    <property type="entry name" value="POLYSACCHARIDE EXPORT PROTEIN GFCE-RELATED"/>
    <property type="match status" value="1"/>
</dbReference>
<keyword evidence="1 2" id="KW-0732">Signal</keyword>
<gene>
    <name evidence="4" type="ORF">WS71_08020</name>
</gene>
<organism evidence="4 5">
    <name type="scientific">Burkholderia mayonis</name>
    <dbReference type="NCBI Taxonomy" id="1385591"/>
    <lineage>
        <taxon>Bacteria</taxon>
        <taxon>Pseudomonadati</taxon>
        <taxon>Pseudomonadota</taxon>
        <taxon>Betaproteobacteria</taxon>
        <taxon>Burkholderiales</taxon>
        <taxon>Burkholderiaceae</taxon>
        <taxon>Burkholderia</taxon>
        <taxon>pseudomallei group</taxon>
    </lineage>
</organism>
<dbReference type="Pfam" id="PF02563">
    <property type="entry name" value="Poly_export"/>
    <property type="match status" value="1"/>
</dbReference>
<evidence type="ECO:0000313" key="5">
    <source>
        <dbReference type="Proteomes" id="UP000067711"/>
    </source>
</evidence>
<evidence type="ECO:0000313" key="4">
    <source>
        <dbReference type="EMBL" id="AOJ07262.1"/>
    </source>
</evidence>
<feature type="domain" description="Polysaccharide export protein N-terminal" evidence="3">
    <location>
        <begin position="84"/>
        <end position="170"/>
    </location>
</feature>
<proteinExistence type="predicted"/>
<dbReference type="Gene3D" id="3.10.560.10">
    <property type="entry name" value="Outer membrane lipoprotein wza domain like"/>
    <property type="match status" value="2"/>
</dbReference>
<dbReference type="InterPro" id="IPR003715">
    <property type="entry name" value="Poly_export_N"/>
</dbReference>
<evidence type="ECO:0000256" key="2">
    <source>
        <dbReference type="SAM" id="SignalP"/>
    </source>
</evidence>
<feature type="signal peptide" evidence="2">
    <location>
        <begin position="1"/>
        <end position="20"/>
    </location>
</feature>
<protein>
    <submittedName>
        <fullName evidence="4">Sugar transporter</fullName>
    </submittedName>
</protein>
<name>A0A1B4FUC9_9BURK</name>
<dbReference type="EMBL" id="CP013388">
    <property type="protein sequence ID" value="AOJ07262.1"/>
    <property type="molecule type" value="Genomic_DNA"/>
</dbReference>
<dbReference type="Proteomes" id="UP000067711">
    <property type="component" value="Chromosome 2"/>
</dbReference>
<evidence type="ECO:0000259" key="3">
    <source>
        <dbReference type="Pfam" id="PF02563"/>
    </source>
</evidence>
<dbReference type="Gene3D" id="3.30.1950.10">
    <property type="entry name" value="wza like domain"/>
    <property type="match status" value="1"/>
</dbReference>
<sequence>MIYFSRTVRVGLAGATLALSACGLLPSAGPSVSTVKSSTDVDIVNVTPALARERASTEAAGRKAAILRAVSELSQSTDHGAFSFAPGDVLHLTLWTISPWPGADSQQGATNAPSPIDLGNYTVSEKGTIDLPYVGSTSIGKLGLEDAQAAVARRYASLGILQSPSAKITVASTSHSSVVVTGAIGAPKLIPWTPAGLSLTSALTQALGNGADLVGSTNGHDSDNVATQVTVLRKGASVTLPLEEALAQQTALQPGDRVLVKRAPLVRVTVVGGGVRKNGQFGFAHPPTLAEVLASASGLDANLADDHAVFVLEGKPRGERPVLYDFAWNNLQGLIASHSFPINDGDMIYVAEAPIVPVERAISILFQLALPVQAVR</sequence>
<keyword evidence="4" id="KW-0813">Transport</keyword>
<dbReference type="PROSITE" id="PS51257">
    <property type="entry name" value="PROKAR_LIPOPROTEIN"/>
    <property type="match status" value="1"/>
</dbReference>
<evidence type="ECO:0000256" key="1">
    <source>
        <dbReference type="ARBA" id="ARBA00022729"/>
    </source>
</evidence>
<accession>A0A1B4FUC9</accession>
<dbReference type="AlphaFoldDB" id="A0A1B4FUC9"/>
<reference evidence="4 5" key="1">
    <citation type="submission" date="2015-12" db="EMBL/GenBank/DDBJ databases">
        <title>Diversity of Burkholderia near neighbor genomes.</title>
        <authorList>
            <person name="Sahl J."/>
            <person name="Wagner D."/>
            <person name="Keim P."/>
        </authorList>
    </citation>
    <scope>NUCLEOTIDE SEQUENCE [LARGE SCALE GENOMIC DNA]</scope>
    <source>
        <strain evidence="4 5">BDU8</strain>
    </source>
</reference>
<dbReference type="GO" id="GO:0015159">
    <property type="term" value="F:polysaccharide transmembrane transporter activity"/>
    <property type="evidence" value="ECO:0007669"/>
    <property type="project" value="InterPro"/>
</dbReference>
<feature type="chain" id="PRO_5015339486" evidence="2">
    <location>
        <begin position="21"/>
        <end position="376"/>
    </location>
</feature>
<dbReference type="PANTHER" id="PTHR33619">
    <property type="entry name" value="POLYSACCHARIDE EXPORT PROTEIN GFCE-RELATED"/>
    <property type="match status" value="1"/>
</dbReference>
<dbReference type="RefSeq" id="WP_066494406.1">
    <property type="nucleotide sequence ID" value="NZ_CP013388.1"/>
</dbReference>